<dbReference type="Proteomes" id="UP001164305">
    <property type="component" value="Chromosome"/>
</dbReference>
<feature type="region of interest" description="Disordered" evidence="1">
    <location>
        <begin position="1"/>
        <end position="22"/>
    </location>
</feature>
<evidence type="ECO:0000313" key="3">
    <source>
        <dbReference type="Proteomes" id="UP001164305"/>
    </source>
</evidence>
<accession>A0ABY6FXX7</accession>
<dbReference type="Pfam" id="PF06074">
    <property type="entry name" value="Portal_Mu"/>
    <property type="match status" value="1"/>
</dbReference>
<gene>
    <name evidence="2" type="ORF">BRM3_08955</name>
</gene>
<proteinExistence type="predicted"/>
<reference evidence="2" key="1">
    <citation type="submission" date="2022-10" db="EMBL/GenBank/DDBJ databases">
        <title>Whole-Genome Sequencing of Brachybacterium huguangmaarense BRM-3, Isolated from Betula schmidtii.</title>
        <authorList>
            <person name="Haam D."/>
        </authorList>
    </citation>
    <scope>NUCLEOTIDE SEQUENCE</scope>
    <source>
        <strain evidence="2">BRM-3</strain>
    </source>
</reference>
<evidence type="ECO:0000313" key="2">
    <source>
        <dbReference type="EMBL" id="UYG15773.1"/>
    </source>
</evidence>
<protein>
    <submittedName>
        <fullName evidence="2">DUF935 domain-containing protein</fullName>
    </submittedName>
</protein>
<sequence>MAVPESEKGYASGPSSWWGGTEDIESTPELIWPKNIEIYDQMRRQDAQVISVLRAVTLPIRRTGWRIDPNGARDEVVQLVADDLGLSIAGQPERPVIRTRDRFSWNSHLHLALLSLIFGHSPFEQVYRIDEHGHARLRKLGWRPPRTISAVNVASDGGLQSIEQAGPIGASRAVKIDVDRLVVYVNEREGGNWLGQSLLRPAYKFWVLKDRLLRVQAQTVDRNGMGVPVYEGAEQPEYGQAEEREKRAQEDIKRGLEIARSMRSGNNAGASIPHGAKLTMQGVQGELPDADVPIRYYDEQIARAVLANFLNLGGDNSKGSYALGETFADFFTLSLQTVAEDIASTTTQHVIEDLVDLNWGQAEPAPRLVFDEIGSRHPATAEGIRALVECGALTPDDPLEQHLRTMYSLPAADQGTARTPPTAAGGATTAPDPEEGS</sequence>
<feature type="region of interest" description="Disordered" evidence="1">
    <location>
        <begin position="410"/>
        <end position="437"/>
    </location>
</feature>
<dbReference type="InterPro" id="IPR009279">
    <property type="entry name" value="Portal_Mu"/>
</dbReference>
<dbReference type="RefSeq" id="WP_263592987.1">
    <property type="nucleotide sequence ID" value="NZ_CP107020.1"/>
</dbReference>
<evidence type="ECO:0000256" key="1">
    <source>
        <dbReference type="SAM" id="MobiDB-lite"/>
    </source>
</evidence>
<dbReference type="EMBL" id="CP107020">
    <property type="protein sequence ID" value="UYG15773.1"/>
    <property type="molecule type" value="Genomic_DNA"/>
</dbReference>
<keyword evidence="3" id="KW-1185">Reference proteome</keyword>
<name>A0ABY6FXX7_9MICO</name>
<feature type="compositionally biased region" description="Low complexity" evidence="1">
    <location>
        <begin position="415"/>
        <end position="431"/>
    </location>
</feature>
<organism evidence="2 3">
    <name type="scientific">Brachybacterium huguangmaarense</name>
    <dbReference type="NCBI Taxonomy" id="1652028"/>
    <lineage>
        <taxon>Bacteria</taxon>
        <taxon>Bacillati</taxon>
        <taxon>Actinomycetota</taxon>
        <taxon>Actinomycetes</taxon>
        <taxon>Micrococcales</taxon>
        <taxon>Dermabacteraceae</taxon>
        <taxon>Brachybacterium</taxon>
    </lineage>
</organism>